<organism evidence="2 3">
    <name type="scientific">Zostera marina</name>
    <name type="common">Eelgrass</name>
    <dbReference type="NCBI Taxonomy" id="29655"/>
    <lineage>
        <taxon>Eukaryota</taxon>
        <taxon>Viridiplantae</taxon>
        <taxon>Streptophyta</taxon>
        <taxon>Embryophyta</taxon>
        <taxon>Tracheophyta</taxon>
        <taxon>Spermatophyta</taxon>
        <taxon>Magnoliopsida</taxon>
        <taxon>Liliopsida</taxon>
        <taxon>Zosteraceae</taxon>
        <taxon>Zostera</taxon>
    </lineage>
</organism>
<feature type="compositionally biased region" description="Low complexity" evidence="1">
    <location>
        <begin position="126"/>
        <end position="144"/>
    </location>
</feature>
<feature type="compositionally biased region" description="Basic and acidic residues" evidence="1">
    <location>
        <begin position="1"/>
        <end position="10"/>
    </location>
</feature>
<dbReference type="AlphaFoldDB" id="A0A0K9PPK4"/>
<evidence type="ECO:0000256" key="1">
    <source>
        <dbReference type="SAM" id="MobiDB-lite"/>
    </source>
</evidence>
<feature type="compositionally biased region" description="Basic residues" evidence="1">
    <location>
        <begin position="64"/>
        <end position="75"/>
    </location>
</feature>
<dbReference type="EMBL" id="LFYR01000696">
    <property type="protein sequence ID" value="KMZ70906.1"/>
    <property type="molecule type" value="Genomic_DNA"/>
</dbReference>
<sequence>MNVTEQRQKSDGLLGTSSSSLACHDRTGSESKSVEEEMRSVDSDLEESDKRRKLKGKAVMIHDSKKKTVQRHSSAKKNLVLDRREKQKAEIEAKYEEIFGKPVTAKKIKKPKKKKAPQEFAMLRRSSSLSATSGTSSGLSPDSK</sequence>
<reference evidence="3" key="1">
    <citation type="journal article" date="2016" name="Nature">
        <title>The genome of the seagrass Zostera marina reveals angiosperm adaptation to the sea.</title>
        <authorList>
            <person name="Olsen J.L."/>
            <person name="Rouze P."/>
            <person name="Verhelst B."/>
            <person name="Lin Y.-C."/>
            <person name="Bayer T."/>
            <person name="Collen J."/>
            <person name="Dattolo E."/>
            <person name="De Paoli E."/>
            <person name="Dittami S."/>
            <person name="Maumus F."/>
            <person name="Michel G."/>
            <person name="Kersting A."/>
            <person name="Lauritano C."/>
            <person name="Lohaus R."/>
            <person name="Toepel M."/>
            <person name="Tonon T."/>
            <person name="Vanneste K."/>
            <person name="Amirebrahimi M."/>
            <person name="Brakel J."/>
            <person name="Bostroem C."/>
            <person name="Chovatia M."/>
            <person name="Grimwood J."/>
            <person name="Jenkins J.W."/>
            <person name="Jueterbock A."/>
            <person name="Mraz A."/>
            <person name="Stam W.T."/>
            <person name="Tice H."/>
            <person name="Bornberg-Bauer E."/>
            <person name="Green P.J."/>
            <person name="Pearson G.A."/>
            <person name="Procaccini G."/>
            <person name="Duarte C.M."/>
            <person name="Schmutz J."/>
            <person name="Reusch T.B.H."/>
            <person name="Van de Peer Y."/>
        </authorList>
    </citation>
    <scope>NUCLEOTIDE SEQUENCE [LARGE SCALE GENOMIC DNA]</scope>
    <source>
        <strain evidence="3">cv. Finnish</strain>
    </source>
</reference>
<proteinExistence type="predicted"/>
<evidence type="ECO:0000313" key="2">
    <source>
        <dbReference type="EMBL" id="KMZ70906.1"/>
    </source>
</evidence>
<feature type="region of interest" description="Disordered" evidence="1">
    <location>
        <begin position="1"/>
        <end position="86"/>
    </location>
</feature>
<evidence type="ECO:0000313" key="3">
    <source>
        <dbReference type="Proteomes" id="UP000036987"/>
    </source>
</evidence>
<accession>A0A0K9PPK4</accession>
<name>A0A0K9PPK4_ZOSMR</name>
<feature type="compositionally biased region" description="Basic and acidic residues" evidence="1">
    <location>
        <begin position="23"/>
        <end position="42"/>
    </location>
</feature>
<feature type="region of interest" description="Disordered" evidence="1">
    <location>
        <begin position="106"/>
        <end position="144"/>
    </location>
</feature>
<comment type="caution">
    <text evidence="2">The sequence shown here is derived from an EMBL/GenBank/DDBJ whole genome shotgun (WGS) entry which is preliminary data.</text>
</comment>
<feature type="compositionally biased region" description="Basic residues" evidence="1">
    <location>
        <begin position="106"/>
        <end position="115"/>
    </location>
</feature>
<dbReference type="Proteomes" id="UP000036987">
    <property type="component" value="Unassembled WGS sequence"/>
</dbReference>
<protein>
    <submittedName>
        <fullName evidence="2">Uncharacterized protein</fullName>
    </submittedName>
</protein>
<feature type="compositionally biased region" description="Low complexity" evidence="1">
    <location>
        <begin position="11"/>
        <end position="21"/>
    </location>
</feature>
<keyword evidence="3" id="KW-1185">Reference proteome</keyword>
<dbReference type="PROSITE" id="PS51257">
    <property type="entry name" value="PROKAR_LIPOPROTEIN"/>
    <property type="match status" value="1"/>
</dbReference>
<gene>
    <name evidence="2" type="ORF">ZOSMA_190G00060</name>
</gene>